<sequence>MTDTNDPFSERPYVPPTERSDTGEAIPASSEPTAADATPAEQAPPPAPEEPTVDVPAAQSSPDASSDAEPTIPVTPAPPADPPTVEQPAATTSEPPAAAPTPPAEAYTHRYADAAASEPAPAVTQTDAFPPFAAPAVGFPTEGGGNDEPPAKKRRRGRTLVGAVALLVLAGGAGFGGAALQDKLSDDDNGGPTVSSLDTSDDATNTNVPAGAVEQVAKKVLPSVVQINVKGADEAGSGTGIIISSDGEILTNNHVTAVAGKDGIITVAFSDGTYTKATVVGADPKTDLAVIKASGKSGLTPATLGSSADLEVGQEVVAIGSPFGLESTVTQGIISALNRPVTSSDGDNSSSSNTFPAIQTDAAINPGNSGGPLVDIDGNVIGINSAIKASSSGEGGSIGLGFAIPIDLAKNVSKHLVKGEKVQHAQIGVTVRPAVSDDGITGTGAEIDDVTGGGAGDKAGLKKGDIITAVNGDLVASSEALVASVRGFQPGQKVTLTYTRDGKKNEVQVTLGSDGGASS</sequence>
<dbReference type="Gene3D" id="2.40.10.120">
    <property type="match status" value="1"/>
</dbReference>
<dbReference type="Pfam" id="PF13180">
    <property type="entry name" value="PDZ_2"/>
    <property type="match status" value="1"/>
</dbReference>
<comment type="caution">
    <text evidence="6">The sequence shown here is derived from an EMBL/GenBank/DDBJ whole genome shotgun (WGS) entry which is preliminary data.</text>
</comment>
<feature type="compositionally biased region" description="Pro residues" evidence="3">
    <location>
        <begin position="73"/>
        <end position="82"/>
    </location>
</feature>
<evidence type="ECO:0000256" key="3">
    <source>
        <dbReference type="SAM" id="MobiDB-lite"/>
    </source>
</evidence>
<keyword evidence="4" id="KW-0472">Membrane</keyword>
<feature type="compositionally biased region" description="Low complexity" evidence="3">
    <location>
        <begin position="83"/>
        <end position="96"/>
    </location>
</feature>
<dbReference type="AlphaFoldDB" id="A0A5M4FB55"/>
<feature type="compositionally biased region" description="Low complexity" evidence="3">
    <location>
        <begin position="53"/>
        <end position="72"/>
    </location>
</feature>
<gene>
    <name evidence="6" type="ORF">ESP70_015585</name>
</gene>
<name>A0A5M4FB55_9ACTN</name>
<organism evidence="6 7">
    <name type="scientific">Aeromicrobium ginsengisoli</name>
    <dbReference type="NCBI Taxonomy" id="363867"/>
    <lineage>
        <taxon>Bacteria</taxon>
        <taxon>Bacillati</taxon>
        <taxon>Actinomycetota</taxon>
        <taxon>Actinomycetes</taxon>
        <taxon>Propionibacteriales</taxon>
        <taxon>Nocardioidaceae</taxon>
        <taxon>Aeromicrobium</taxon>
    </lineage>
</organism>
<dbReference type="Pfam" id="PF13365">
    <property type="entry name" value="Trypsin_2"/>
    <property type="match status" value="1"/>
</dbReference>
<dbReference type="PANTHER" id="PTHR43343">
    <property type="entry name" value="PEPTIDASE S12"/>
    <property type="match status" value="1"/>
</dbReference>
<feature type="compositionally biased region" description="Polar residues" evidence="3">
    <location>
        <begin position="192"/>
        <end position="207"/>
    </location>
</feature>
<keyword evidence="7" id="KW-1185">Reference proteome</keyword>
<feature type="region of interest" description="Disordered" evidence="3">
    <location>
        <begin position="185"/>
        <end position="207"/>
    </location>
</feature>
<dbReference type="InterPro" id="IPR001478">
    <property type="entry name" value="PDZ"/>
</dbReference>
<dbReference type="GO" id="GO:0004252">
    <property type="term" value="F:serine-type endopeptidase activity"/>
    <property type="evidence" value="ECO:0007669"/>
    <property type="project" value="InterPro"/>
</dbReference>
<dbReference type="InterPro" id="IPR036034">
    <property type="entry name" value="PDZ_sf"/>
</dbReference>
<dbReference type="InterPro" id="IPR001940">
    <property type="entry name" value="Peptidase_S1C"/>
</dbReference>
<dbReference type="SUPFAM" id="SSF50494">
    <property type="entry name" value="Trypsin-like serine proteases"/>
    <property type="match status" value="1"/>
</dbReference>
<dbReference type="InterPro" id="IPR009003">
    <property type="entry name" value="Peptidase_S1_PA"/>
</dbReference>
<evidence type="ECO:0000256" key="4">
    <source>
        <dbReference type="SAM" id="Phobius"/>
    </source>
</evidence>
<dbReference type="EMBL" id="SDPQ02000003">
    <property type="protein sequence ID" value="KAA1395574.1"/>
    <property type="molecule type" value="Genomic_DNA"/>
</dbReference>
<protein>
    <submittedName>
        <fullName evidence="6">PDZ domain-containing protein</fullName>
    </submittedName>
</protein>
<dbReference type="SUPFAM" id="SSF50156">
    <property type="entry name" value="PDZ domain-like"/>
    <property type="match status" value="1"/>
</dbReference>
<keyword evidence="4" id="KW-0812">Transmembrane</keyword>
<dbReference type="PRINTS" id="PR00834">
    <property type="entry name" value="PROTEASES2C"/>
</dbReference>
<evidence type="ECO:0000313" key="7">
    <source>
        <dbReference type="Proteomes" id="UP000380867"/>
    </source>
</evidence>
<feature type="transmembrane region" description="Helical" evidence="4">
    <location>
        <begin position="160"/>
        <end position="180"/>
    </location>
</feature>
<dbReference type="Proteomes" id="UP000380867">
    <property type="component" value="Unassembled WGS sequence"/>
</dbReference>
<feature type="domain" description="PDZ" evidence="5">
    <location>
        <begin position="416"/>
        <end position="472"/>
    </location>
</feature>
<dbReference type="RefSeq" id="WP_149690236.1">
    <property type="nucleotide sequence ID" value="NZ_SDPQ02000003.1"/>
</dbReference>
<keyword evidence="4" id="KW-1133">Transmembrane helix</keyword>
<feature type="compositionally biased region" description="Low complexity" evidence="3">
    <location>
        <begin position="113"/>
        <end position="140"/>
    </location>
</feature>
<dbReference type="Gene3D" id="2.30.42.10">
    <property type="match status" value="1"/>
</dbReference>
<evidence type="ECO:0000259" key="5">
    <source>
        <dbReference type="PROSITE" id="PS50106"/>
    </source>
</evidence>
<dbReference type="OrthoDB" id="9758917at2"/>
<evidence type="ECO:0000256" key="2">
    <source>
        <dbReference type="ARBA" id="ARBA00022801"/>
    </source>
</evidence>
<evidence type="ECO:0000313" key="6">
    <source>
        <dbReference type="EMBL" id="KAA1395574.1"/>
    </source>
</evidence>
<dbReference type="InterPro" id="IPR051201">
    <property type="entry name" value="Chloro_Bact_Ser_Proteases"/>
</dbReference>
<dbReference type="GO" id="GO:0006508">
    <property type="term" value="P:proteolysis"/>
    <property type="evidence" value="ECO:0007669"/>
    <property type="project" value="UniProtKB-KW"/>
</dbReference>
<keyword evidence="1" id="KW-0645">Protease</keyword>
<accession>A0A5M4FB55</accession>
<dbReference type="PANTHER" id="PTHR43343:SF3">
    <property type="entry name" value="PROTEASE DO-LIKE 8, CHLOROPLASTIC"/>
    <property type="match status" value="1"/>
</dbReference>
<proteinExistence type="predicted"/>
<keyword evidence="2" id="KW-0378">Hydrolase</keyword>
<reference evidence="6" key="1">
    <citation type="submission" date="2019-09" db="EMBL/GenBank/DDBJ databases">
        <authorList>
            <person name="Li J."/>
        </authorList>
    </citation>
    <scope>NUCLEOTIDE SEQUENCE [LARGE SCALE GENOMIC DNA]</scope>
    <source>
        <strain evidence="6">JCM 14732</strain>
    </source>
</reference>
<feature type="compositionally biased region" description="Low complexity" evidence="3">
    <location>
        <begin position="27"/>
        <end position="41"/>
    </location>
</feature>
<evidence type="ECO:0000256" key="1">
    <source>
        <dbReference type="ARBA" id="ARBA00022670"/>
    </source>
</evidence>
<dbReference type="SMART" id="SM00228">
    <property type="entry name" value="PDZ"/>
    <property type="match status" value="1"/>
</dbReference>
<feature type="region of interest" description="Disordered" evidence="3">
    <location>
        <begin position="1"/>
        <end position="156"/>
    </location>
</feature>
<dbReference type="PROSITE" id="PS50106">
    <property type="entry name" value="PDZ"/>
    <property type="match status" value="1"/>
</dbReference>